<sequence length="679" mass="74953">MTNGQVASYLDSLRSNKVTRPGGARAQPPSSRPLTDRSSGSHRSVDLTSPPSRDAGSPPKQHQRASSQSPSVGVPSIAASRYSGRSSRSHDYYPPQPTKPPIGPSEVVPTSTYIERGQRWMEKKEAHSLRDAMEEMHVRDSKSESPKAEQPDEETRIFNAALDEAAELVWQHQNGVTPRRPDGPYRYRPHLRKDSYAHARAASVTRGDGTRSGRASATGYHSPTGNSSDDDEEAAAAAAAAAAATPPRWSRGSSETNGNEQGAGKSKADSVAASPPAGRLFSRLRRDGTVGESRRPFSQGQAQEGHGATPSKGSAKQAVADRPQSASYGIKPSSSFVANRIRSIHNQEEQHQKDQTKRLERVEIHRNPPTRSRNAQYTVNAPLASHPLPQGSHKNGVEIRSDDIRQATSMLMKDRSPNLPEPTAVSDSPGRPIGRGLPRPPRGHWSPAPDAFPRSATVCHECGLPIEGKFVALAGAPQRFHPNCFRCHRCDVSLEAMEITPEPTDARNERLERIRRRAAGEVLEETPGMTMAEDGDERLRFFCHLDWHELFAPRCKHCGTPILEEHIVALGAHWHFGHFFCAECGDPFEHGMTHIEKDGYAWCINCQTKRTERRAPKCRMCKQAVIGQYIRALGGEWHEHCFRCFECKGSFDDGQIFPKEVEGGSIVLCTRCRARELKY</sequence>
<dbReference type="PANTHER" id="PTHR24205">
    <property type="entry name" value="FOUR AND A HALF LIM DOMAINS PROTEIN"/>
    <property type="match status" value="1"/>
</dbReference>
<feature type="compositionally biased region" description="Basic and acidic residues" evidence="6">
    <location>
        <begin position="345"/>
        <end position="366"/>
    </location>
</feature>
<dbReference type="AlphaFoldDB" id="A0A0M9VVE7"/>
<gene>
    <name evidence="8" type="ORF">ESCO_004279</name>
</gene>
<evidence type="ECO:0000256" key="4">
    <source>
        <dbReference type="ARBA" id="ARBA00023038"/>
    </source>
</evidence>
<accession>A0A0M9VVE7</accession>
<feature type="compositionally biased region" description="Polar residues" evidence="6">
    <location>
        <begin position="324"/>
        <end position="337"/>
    </location>
</feature>
<organism evidence="8 9">
    <name type="scientific">Escovopsis weberi</name>
    <dbReference type="NCBI Taxonomy" id="150374"/>
    <lineage>
        <taxon>Eukaryota</taxon>
        <taxon>Fungi</taxon>
        <taxon>Dikarya</taxon>
        <taxon>Ascomycota</taxon>
        <taxon>Pezizomycotina</taxon>
        <taxon>Sordariomycetes</taxon>
        <taxon>Hypocreomycetidae</taxon>
        <taxon>Hypocreales</taxon>
        <taxon>Hypocreaceae</taxon>
        <taxon>Escovopsis</taxon>
    </lineage>
</organism>
<dbReference type="SUPFAM" id="SSF57716">
    <property type="entry name" value="Glucocorticoid receptor-like (DNA-binding domain)"/>
    <property type="match status" value="2"/>
</dbReference>
<feature type="region of interest" description="Disordered" evidence="6">
    <location>
        <begin position="1"/>
        <end position="155"/>
    </location>
</feature>
<evidence type="ECO:0000256" key="6">
    <source>
        <dbReference type="SAM" id="MobiDB-lite"/>
    </source>
</evidence>
<keyword evidence="3 5" id="KW-0862">Zinc</keyword>
<feature type="compositionally biased region" description="Polar residues" evidence="6">
    <location>
        <begin position="28"/>
        <end position="51"/>
    </location>
</feature>
<dbReference type="PROSITE" id="PS50023">
    <property type="entry name" value="LIM_DOMAIN_2"/>
    <property type="match status" value="3"/>
</dbReference>
<feature type="domain" description="LIM zinc-binding" evidence="7">
    <location>
        <begin position="616"/>
        <end position="679"/>
    </location>
</feature>
<dbReference type="PROSITE" id="PS00478">
    <property type="entry name" value="LIM_DOMAIN_1"/>
    <property type="match status" value="1"/>
</dbReference>
<dbReference type="Pfam" id="PF00412">
    <property type="entry name" value="LIM"/>
    <property type="match status" value="3"/>
</dbReference>
<dbReference type="GO" id="GO:0003712">
    <property type="term" value="F:transcription coregulator activity"/>
    <property type="evidence" value="ECO:0007669"/>
    <property type="project" value="TreeGrafter"/>
</dbReference>
<dbReference type="CDD" id="cd08368">
    <property type="entry name" value="LIM"/>
    <property type="match status" value="1"/>
</dbReference>
<dbReference type="Proteomes" id="UP000053831">
    <property type="component" value="Unassembled WGS sequence"/>
</dbReference>
<feature type="compositionally biased region" description="Basic and acidic residues" evidence="6">
    <location>
        <begin position="116"/>
        <end position="155"/>
    </location>
</feature>
<feature type="compositionally biased region" description="Polar residues" evidence="6">
    <location>
        <begin position="251"/>
        <end position="260"/>
    </location>
</feature>
<dbReference type="PANTHER" id="PTHR24205:SF16">
    <property type="entry name" value="GH01042P-RELATED"/>
    <property type="match status" value="1"/>
</dbReference>
<dbReference type="InterPro" id="IPR001781">
    <property type="entry name" value="Znf_LIM"/>
</dbReference>
<evidence type="ECO:0000259" key="7">
    <source>
        <dbReference type="PROSITE" id="PS50023"/>
    </source>
</evidence>
<keyword evidence="9" id="KW-1185">Reference proteome</keyword>
<feature type="region of interest" description="Disordered" evidence="6">
    <location>
        <begin position="171"/>
        <end position="376"/>
    </location>
</feature>
<dbReference type="EMBL" id="LGSR01000013">
    <property type="protein sequence ID" value="KOS20855.1"/>
    <property type="molecule type" value="Genomic_DNA"/>
</dbReference>
<feature type="compositionally biased region" description="Polar residues" evidence="6">
    <location>
        <begin position="213"/>
        <end position="227"/>
    </location>
</feature>
<evidence type="ECO:0000256" key="1">
    <source>
        <dbReference type="ARBA" id="ARBA00022723"/>
    </source>
</evidence>
<proteinExistence type="predicted"/>
<evidence type="ECO:0000313" key="8">
    <source>
        <dbReference type="EMBL" id="KOS20855.1"/>
    </source>
</evidence>
<dbReference type="GO" id="GO:0030695">
    <property type="term" value="F:GTPase regulator activity"/>
    <property type="evidence" value="ECO:0007669"/>
    <property type="project" value="UniProtKB-ARBA"/>
</dbReference>
<reference evidence="8 9" key="1">
    <citation type="submission" date="2015-07" db="EMBL/GenBank/DDBJ databases">
        <title>The genome of the fungus Escovopsis weberi, a specialized disease agent of ant agriculture.</title>
        <authorList>
            <person name="de Man T.J."/>
            <person name="Stajich J.E."/>
            <person name="Kubicek C.P."/>
            <person name="Chenthamara K."/>
            <person name="Atanasova L."/>
            <person name="Druzhinina I.S."/>
            <person name="Birnbaum S."/>
            <person name="Barribeau S.M."/>
            <person name="Teiling C."/>
            <person name="Suen G."/>
            <person name="Currie C."/>
            <person name="Gerardo N.M."/>
        </authorList>
    </citation>
    <scope>NUCLEOTIDE SEQUENCE [LARGE SCALE GENOMIC DNA]</scope>
</reference>
<evidence type="ECO:0000256" key="3">
    <source>
        <dbReference type="ARBA" id="ARBA00022833"/>
    </source>
</evidence>
<feature type="domain" description="LIM zinc-binding" evidence="7">
    <location>
        <begin position="553"/>
        <end position="613"/>
    </location>
</feature>
<name>A0A0M9VVE7_ESCWE</name>
<dbReference type="GO" id="GO:0046872">
    <property type="term" value="F:metal ion binding"/>
    <property type="evidence" value="ECO:0007669"/>
    <property type="project" value="UniProtKB-KW"/>
</dbReference>
<evidence type="ECO:0000256" key="5">
    <source>
        <dbReference type="PROSITE-ProRule" id="PRU00125"/>
    </source>
</evidence>
<comment type="caution">
    <text evidence="8">The sequence shown here is derived from an EMBL/GenBank/DDBJ whole genome shotgun (WGS) entry which is preliminary data.</text>
</comment>
<dbReference type="FunFam" id="2.10.110.10:FF:000077">
    <property type="entry name" value="LIM domain protein"/>
    <property type="match status" value="1"/>
</dbReference>
<feature type="domain" description="LIM zinc-binding" evidence="7">
    <location>
        <begin position="457"/>
        <end position="519"/>
    </location>
</feature>
<feature type="compositionally biased region" description="Basic and acidic residues" evidence="6">
    <location>
        <begin position="284"/>
        <end position="295"/>
    </location>
</feature>
<feature type="compositionally biased region" description="Pro residues" evidence="6">
    <location>
        <begin position="94"/>
        <end position="103"/>
    </location>
</feature>
<dbReference type="GO" id="GO:0005634">
    <property type="term" value="C:nucleus"/>
    <property type="evidence" value="ECO:0007669"/>
    <property type="project" value="TreeGrafter"/>
</dbReference>
<evidence type="ECO:0000256" key="2">
    <source>
        <dbReference type="ARBA" id="ARBA00022737"/>
    </source>
</evidence>
<keyword evidence="2" id="KW-0677">Repeat</keyword>
<feature type="compositionally biased region" description="Low complexity" evidence="6">
    <location>
        <begin position="235"/>
        <end position="244"/>
    </location>
</feature>
<dbReference type="OrthoDB" id="15567at2759"/>
<evidence type="ECO:0000313" key="9">
    <source>
        <dbReference type="Proteomes" id="UP000053831"/>
    </source>
</evidence>
<feature type="region of interest" description="Disordered" evidence="6">
    <location>
        <begin position="411"/>
        <end position="448"/>
    </location>
</feature>
<dbReference type="Gene3D" id="2.10.110.10">
    <property type="entry name" value="Cysteine Rich Protein"/>
    <property type="match status" value="3"/>
</dbReference>
<protein>
    <submittedName>
        <fullName evidence="8">LIM domain-containing protein</fullName>
    </submittedName>
</protein>
<dbReference type="STRING" id="150374.A0A0M9VVE7"/>
<keyword evidence="4 5" id="KW-0440">LIM domain</keyword>
<keyword evidence="1 5" id="KW-0479">Metal-binding</keyword>
<dbReference type="SMART" id="SM00132">
    <property type="entry name" value="LIM"/>
    <property type="match status" value="3"/>
</dbReference>